<name>A0A0R3KQK6_9BRAD</name>
<gene>
    <name evidence="2" type="ORF">CP49_32595</name>
</gene>
<dbReference type="PROSITE" id="PS51318">
    <property type="entry name" value="TAT"/>
    <property type="match status" value="1"/>
</dbReference>
<keyword evidence="3" id="KW-1185">Reference proteome</keyword>
<evidence type="ECO:0000313" key="2">
    <source>
        <dbReference type="EMBL" id="KRQ95029.1"/>
    </source>
</evidence>
<dbReference type="PANTHER" id="PTHR13754">
    <property type="entry name" value="METALLO-BETA-LACTAMASE SUPERFAMILY PROTEIN"/>
    <property type="match status" value="1"/>
</dbReference>
<protein>
    <submittedName>
        <fullName evidence="2">MBL fold metallo-hydrolase</fullName>
    </submittedName>
</protein>
<accession>A0A0R3KQK6</accession>
<proteinExistence type="predicted"/>
<dbReference type="InterPro" id="IPR041712">
    <property type="entry name" value="DHPS-like_MBL-fold"/>
</dbReference>
<dbReference type="InterPro" id="IPR019546">
    <property type="entry name" value="TAT_signal_bac_arc"/>
</dbReference>
<evidence type="ECO:0000313" key="3">
    <source>
        <dbReference type="Proteomes" id="UP000051913"/>
    </source>
</evidence>
<organism evidence="2 3">
    <name type="scientific">Bradyrhizobium valentinum</name>
    <dbReference type="NCBI Taxonomy" id="1518501"/>
    <lineage>
        <taxon>Bacteria</taxon>
        <taxon>Pseudomonadati</taxon>
        <taxon>Pseudomonadota</taxon>
        <taxon>Alphaproteobacteria</taxon>
        <taxon>Hyphomicrobiales</taxon>
        <taxon>Nitrobacteraceae</taxon>
        <taxon>Bradyrhizobium</taxon>
    </lineage>
</organism>
<evidence type="ECO:0000259" key="1">
    <source>
        <dbReference type="Pfam" id="PF00753"/>
    </source>
</evidence>
<dbReference type="GO" id="GO:0016740">
    <property type="term" value="F:transferase activity"/>
    <property type="evidence" value="ECO:0007669"/>
    <property type="project" value="TreeGrafter"/>
</dbReference>
<dbReference type="InterPro" id="IPR036866">
    <property type="entry name" value="RibonucZ/Hydroxyglut_hydro"/>
</dbReference>
<dbReference type="InterPro" id="IPR006311">
    <property type="entry name" value="TAT_signal"/>
</dbReference>
<reference evidence="2 3" key="1">
    <citation type="submission" date="2014-03" db="EMBL/GenBank/DDBJ databases">
        <title>Bradyrhizobium valentinum sp. nov., isolated from effective nodules of Lupinus mariae-josephae, a lupine endemic of basic-lime soils in Eastern Spain.</title>
        <authorList>
            <person name="Duran D."/>
            <person name="Rey L."/>
            <person name="Navarro A."/>
            <person name="Busquets A."/>
            <person name="Imperial J."/>
            <person name="Ruiz-Argueso T."/>
        </authorList>
    </citation>
    <scope>NUCLEOTIDE SEQUENCE [LARGE SCALE GENOMIC DNA]</scope>
    <source>
        <strain evidence="2 3">LmjM3</strain>
    </source>
</reference>
<dbReference type="Gene3D" id="3.60.15.10">
    <property type="entry name" value="Ribonuclease Z/Hydroxyacylglutathione hydrolase-like"/>
    <property type="match status" value="1"/>
</dbReference>
<dbReference type="SUPFAM" id="SSF56281">
    <property type="entry name" value="Metallo-hydrolase/oxidoreductase"/>
    <property type="match status" value="1"/>
</dbReference>
<dbReference type="PANTHER" id="PTHR13754:SF13">
    <property type="entry name" value="METALLO-BETA-LACTAMASE SUPERFAMILY PROTEIN (AFU_ORTHOLOGUE AFUA_3G07630)"/>
    <property type="match status" value="1"/>
</dbReference>
<dbReference type="Pfam" id="PF00753">
    <property type="entry name" value="Lactamase_B"/>
    <property type="match status" value="1"/>
</dbReference>
<dbReference type="InterPro" id="IPR052926">
    <property type="entry name" value="Metallo-beta-lactamase_dom"/>
</dbReference>
<dbReference type="Proteomes" id="UP000051913">
    <property type="component" value="Unassembled WGS sequence"/>
</dbReference>
<comment type="caution">
    <text evidence="2">The sequence shown here is derived from an EMBL/GenBank/DDBJ whole genome shotgun (WGS) entry which is preliminary data.</text>
</comment>
<dbReference type="InterPro" id="IPR001279">
    <property type="entry name" value="Metallo-B-lactamas"/>
</dbReference>
<dbReference type="NCBIfam" id="TIGR01409">
    <property type="entry name" value="TAT_signal_seq"/>
    <property type="match status" value="1"/>
</dbReference>
<dbReference type="RefSeq" id="WP_057854902.1">
    <property type="nucleotide sequence ID" value="NZ_LLXX01000207.1"/>
</dbReference>
<dbReference type="EMBL" id="LLXX01000207">
    <property type="protein sequence ID" value="KRQ95029.1"/>
    <property type="molecule type" value="Genomic_DNA"/>
</dbReference>
<dbReference type="STRING" id="1518501.CQ10_30255"/>
<dbReference type="AlphaFoldDB" id="A0A0R3KQK6"/>
<sequence length="369" mass="39895">MIEQFKRRDFLRGCAAVGGAVAVGSFTCIEIAKAAAIDVPVVDKLSIRVLIDGSQNIFERPGKVGNVSIEPAPRQQDYRRALHNQWGLSLYLQSQRGNEQRTIMLDFGYTPEALLNNIELTGADPSKINAMVVSHGHFDHYGGLVGFLQKYRSALPADVKLYAGGEDNFCQRYSGAPGALAEFGALDRRELAANKVSVVLAENPTVVADHAFTTGKIKRSGIERVLPNTHVGFAVKDGLGCNASHYLPAEMLGKIVPDEHIHEHATCFNVKDRGLVVISSCGHVGIVNSVRQAQEVSGVQKIHAIVGGFHLGPAPEDYLNQVVAEIKKLEPDVIIPMHCSGDNFARAVRAQLPDKLLVSTTGVRMTMGA</sequence>
<dbReference type="GO" id="GO:0016787">
    <property type="term" value="F:hydrolase activity"/>
    <property type="evidence" value="ECO:0007669"/>
    <property type="project" value="UniProtKB-KW"/>
</dbReference>
<dbReference type="CDD" id="cd07713">
    <property type="entry name" value="DHPS-like_MBL-fold"/>
    <property type="match status" value="1"/>
</dbReference>
<feature type="domain" description="Metallo-beta-lactamase" evidence="1">
    <location>
        <begin position="98"/>
        <end position="235"/>
    </location>
</feature>
<keyword evidence="2" id="KW-0378">Hydrolase</keyword>